<dbReference type="AlphaFoldDB" id="A0A1G8L0R9"/>
<reference evidence="3 4" key="1">
    <citation type="submission" date="2016-10" db="EMBL/GenBank/DDBJ databases">
        <authorList>
            <person name="de Groot N.N."/>
        </authorList>
    </citation>
    <scope>NUCLEOTIDE SEQUENCE [LARGE SCALE GENOMIC DNA]</scope>
    <source>
        <strain evidence="3 4">DSM 26424</strain>
    </source>
</reference>
<dbReference type="InterPro" id="IPR036868">
    <property type="entry name" value="TusA-like_sf"/>
</dbReference>
<dbReference type="EMBL" id="FNEJ01000005">
    <property type="protein sequence ID" value="SDI49334.1"/>
    <property type="molecule type" value="Genomic_DNA"/>
</dbReference>
<feature type="domain" description="UPF0033" evidence="2">
    <location>
        <begin position="14"/>
        <end position="38"/>
    </location>
</feature>
<comment type="similarity">
    <text evidence="1">Belongs to the sulfur carrier protein TusA family.</text>
</comment>
<dbReference type="Pfam" id="PF01206">
    <property type="entry name" value="TusA"/>
    <property type="match status" value="1"/>
</dbReference>
<dbReference type="SUPFAM" id="SSF64307">
    <property type="entry name" value="SirA-like"/>
    <property type="match status" value="1"/>
</dbReference>
<proteinExistence type="inferred from homology"/>
<dbReference type="InterPro" id="IPR001455">
    <property type="entry name" value="TusA-like"/>
</dbReference>
<keyword evidence="4" id="KW-1185">Reference proteome</keyword>
<dbReference type="Proteomes" id="UP000199093">
    <property type="component" value="Unassembled WGS sequence"/>
</dbReference>
<organism evidence="3 4">
    <name type="scientific">Salipiger marinus</name>
    <dbReference type="NCBI Taxonomy" id="555512"/>
    <lineage>
        <taxon>Bacteria</taxon>
        <taxon>Pseudomonadati</taxon>
        <taxon>Pseudomonadota</taxon>
        <taxon>Alphaproteobacteria</taxon>
        <taxon>Rhodobacterales</taxon>
        <taxon>Roseobacteraceae</taxon>
        <taxon>Salipiger</taxon>
    </lineage>
</organism>
<accession>A0A1G8L0R9</accession>
<evidence type="ECO:0000313" key="3">
    <source>
        <dbReference type="EMBL" id="SDI49334.1"/>
    </source>
</evidence>
<dbReference type="RefSeq" id="WP_089845581.1">
    <property type="nucleotide sequence ID" value="NZ_FNEJ01000005.1"/>
</dbReference>
<evidence type="ECO:0000313" key="4">
    <source>
        <dbReference type="Proteomes" id="UP000199093"/>
    </source>
</evidence>
<dbReference type="STRING" id="555512.SAMN04487993_1005216"/>
<dbReference type="Gene3D" id="3.30.110.40">
    <property type="entry name" value="TusA-like domain"/>
    <property type="match status" value="1"/>
</dbReference>
<dbReference type="CDD" id="cd00291">
    <property type="entry name" value="SirA_YedF_YeeD"/>
    <property type="match status" value="1"/>
</dbReference>
<dbReference type="PROSITE" id="PS01148">
    <property type="entry name" value="UPF0033"/>
    <property type="match status" value="1"/>
</dbReference>
<dbReference type="OrthoDB" id="9797551at2"/>
<sequence>MDDGKTRAAWDQDLDAQGLLCPLPVLKARKRLAGMAQGQVLRMLATDPAAVIDVPHFCAEAGHDLLGSEDQDGLQIYLIRKG</sequence>
<protein>
    <submittedName>
        <fullName evidence="3">tRNA 2-thiouridine synthesizing protein A</fullName>
    </submittedName>
</protein>
<name>A0A1G8L0R9_9RHOB</name>
<evidence type="ECO:0000256" key="1">
    <source>
        <dbReference type="ARBA" id="ARBA00008984"/>
    </source>
</evidence>
<gene>
    <name evidence="3" type="ORF">SAMN04487993_1005216</name>
</gene>
<evidence type="ECO:0000259" key="2">
    <source>
        <dbReference type="PROSITE" id="PS01148"/>
    </source>
</evidence>
<dbReference type="PANTHER" id="PTHR33279:SF2">
    <property type="entry name" value="SULFUR CARRIER PROTEIN TUSA"/>
    <property type="match status" value="1"/>
</dbReference>
<dbReference type="PANTHER" id="PTHR33279">
    <property type="entry name" value="SULFUR CARRIER PROTEIN YEDF-RELATED"/>
    <property type="match status" value="1"/>
</dbReference>